<dbReference type="EMBL" id="BJCF01000037">
    <property type="protein sequence ID" value="GCL43302.1"/>
    <property type="molecule type" value="Genomic_DNA"/>
</dbReference>
<dbReference type="AlphaFoldDB" id="A0A480AFP9"/>
<dbReference type="InterPro" id="IPR036873">
    <property type="entry name" value="Rhodanese-like_dom_sf"/>
</dbReference>
<dbReference type="CDD" id="cd00158">
    <property type="entry name" value="RHOD"/>
    <property type="match status" value="1"/>
</dbReference>
<feature type="domain" description="Rhodanese" evidence="1">
    <location>
        <begin position="19"/>
        <end position="108"/>
    </location>
</feature>
<evidence type="ECO:0000259" key="1">
    <source>
        <dbReference type="PROSITE" id="PS50206"/>
    </source>
</evidence>
<dbReference type="PANTHER" id="PTHR43031:SF1">
    <property type="entry name" value="PYRIDINE NUCLEOTIDE-DISULPHIDE OXIDOREDUCTASE"/>
    <property type="match status" value="1"/>
</dbReference>
<dbReference type="InterPro" id="IPR050229">
    <property type="entry name" value="GlpE_sulfurtransferase"/>
</dbReference>
<dbReference type="RefSeq" id="WP_137908802.1">
    <property type="nucleotide sequence ID" value="NZ_BJCF01000037.1"/>
</dbReference>
<protein>
    <submittedName>
        <fullName evidence="2">Rhodanese domain-containing protein</fullName>
    </submittedName>
</protein>
<evidence type="ECO:0000313" key="2">
    <source>
        <dbReference type="EMBL" id="GCL43302.1"/>
    </source>
</evidence>
<sequence length="111" mass="12302">MSINLVADVNDLKTNLQWGQPAFTIIDVRDRSNYNHSRITGAISIPLNDLEHRAQTCLHRERQIYIYGENDSQAAQAVRTLQFLGFTTVAELVGGLQAWKSINGATEGTDG</sequence>
<dbReference type="SMART" id="SM00450">
    <property type="entry name" value="RHOD"/>
    <property type="match status" value="1"/>
</dbReference>
<dbReference type="InterPro" id="IPR001763">
    <property type="entry name" value="Rhodanese-like_dom"/>
</dbReference>
<gene>
    <name evidence="2" type="ORF">NIES80_30160</name>
</gene>
<dbReference type="SUPFAM" id="SSF52821">
    <property type="entry name" value="Rhodanese/Cell cycle control phosphatase"/>
    <property type="match status" value="1"/>
</dbReference>
<dbReference type="OrthoDB" id="513390at2"/>
<dbReference type="Gene3D" id="3.40.250.10">
    <property type="entry name" value="Rhodanese-like domain"/>
    <property type="match status" value="1"/>
</dbReference>
<reference evidence="3" key="1">
    <citation type="submission" date="2019-02" db="EMBL/GenBank/DDBJ databases">
        <title>Draft genome sequence of Dolichospermum planctonicum NIES-80.</title>
        <authorList>
            <person name="Yamaguchi H."/>
            <person name="Suzuki S."/>
            <person name="Kawachi M."/>
        </authorList>
    </citation>
    <scope>NUCLEOTIDE SEQUENCE [LARGE SCALE GENOMIC DNA]</scope>
    <source>
        <strain evidence="3">NIES-80</strain>
    </source>
</reference>
<dbReference type="Proteomes" id="UP000299367">
    <property type="component" value="Unassembled WGS sequence"/>
</dbReference>
<dbReference type="PROSITE" id="PS50206">
    <property type="entry name" value="RHODANESE_3"/>
    <property type="match status" value="1"/>
</dbReference>
<dbReference type="Pfam" id="PF00581">
    <property type="entry name" value="Rhodanese"/>
    <property type="match status" value="1"/>
</dbReference>
<evidence type="ECO:0000313" key="3">
    <source>
        <dbReference type="Proteomes" id="UP000299367"/>
    </source>
</evidence>
<organism evidence="2 3">
    <name type="scientific">Dolichospermum planctonicum</name>
    <dbReference type="NCBI Taxonomy" id="136072"/>
    <lineage>
        <taxon>Bacteria</taxon>
        <taxon>Bacillati</taxon>
        <taxon>Cyanobacteriota</taxon>
        <taxon>Cyanophyceae</taxon>
        <taxon>Nostocales</taxon>
        <taxon>Aphanizomenonaceae</taxon>
        <taxon>Dolichospermum</taxon>
    </lineage>
</organism>
<proteinExistence type="predicted"/>
<name>A0A480AFP9_9CYAN</name>
<accession>A0A480AFP9</accession>
<comment type="caution">
    <text evidence="2">The sequence shown here is derived from an EMBL/GenBank/DDBJ whole genome shotgun (WGS) entry which is preliminary data.</text>
</comment>
<dbReference type="PANTHER" id="PTHR43031">
    <property type="entry name" value="FAD-DEPENDENT OXIDOREDUCTASE"/>
    <property type="match status" value="1"/>
</dbReference>